<feature type="domain" description="GHMP kinase N-terminal" evidence="3">
    <location>
        <begin position="64"/>
        <end position="130"/>
    </location>
</feature>
<dbReference type="STRING" id="1198449.ACAM_1521"/>
<dbReference type="InterPro" id="IPR020568">
    <property type="entry name" value="Ribosomal_Su5_D2-typ_SF"/>
</dbReference>
<evidence type="ECO:0000313" key="6">
    <source>
        <dbReference type="Proteomes" id="UP000016887"/>
    </source>
</evidence>
<organism evidence="5 6">
    <name type="scientific">Aeropyrum camini SY1 = JCM 12091</name>
    <dbReference type="NCBI Taxonomy" id="1198449"/>
    <lineage>
        <taxon>Archaea</taxon>
        <taxon>Thermoproteota</taxon>
        <taxon>Thermoprotei</taxon>
        <taxon>Desulfurococcales</taxon>
        <taxon>Desulfurococcaceae</taxon>
        <taxon>Aeropyrum</taxon>
    </lineage>
</organism>
<comment type="subunit">
    <text evidence="2">Homodimer.</text>
</comment>
<evidence type="ECO:0000256" key="2">
    <source>
        <dbReference type="PIRNR" id="PIRNR004884"/>
    </source>
</evidence>
<dbReference type="eggNOG" id="arCOG01026">
    <property type="taxonomic scope" value="Archaea"/>
</dbReference>
<dbReference type="PANTHER" id="PTHR20861:SF6">
    <property type="entry name" value="BETA-RIBOFURANOSYLPHENOL 5'-PHOSPHATE SYNTHASE"/>
    <property type="match status" value="1"/>
</dbReference>
<keyword evidence="1 2" id="KW-0808">Transferase</keyword>
<reference evidence="5 6" key="1">
    <citation type="journal article" date="2013" name="Appl. Environ. Microbiol.">
        <title>Variation of the Virus-Related Elements within Syntenic Genomes of the Hyperthermophilic Archaeon Aeropyrum.</title>
        <authorList>
            <person name="Daifuku T."/>
            <person name="Yoshida T."/>
            <person name="Kitamura T."/>
            <person name="Kawaichi S."/>
            <person name="Inoue T."/>
            <person name="Nomura K."/>
            <person name="Yoshida Y."/>
            <person name="Kuno S."/>
            <person name="Sako Y."/>
        </authorList>
    </citation>
    <scope>NUCLEOTIDE SEQUENCE [LARGE SCALE GENOMIC DNA]</scope>
    <source>
        <strain evidence="5 6">SY1</strain>
    </source>
</reference>
<accession>U3TG23</accession>
<sequence>MFNAVRISAPSHVHAGNYDIEGSIGRLYGTVGLALEEPRLVLEASPGRGVEVLGGGRRGDVERFARLYLEKAESRGCSVGGVRLRIHREIPAHVGLGSTTALALSIGASVYRICGIEPLDLKELAVAAGRSLVSALGLYSFEQGGLIVDGGFVRGERRPPPLVFRMHVPRSVRVVAALPERPIPRILDIKRREEELLSRMPSMDPGMAGWASRVVLLGIMANAAEGRWGDAARWMGEFNRRLGEYWAGEQGGVYCCSEAEEIISAIVDAGAWSGLQSSWGPTVYGLVPARRVSDVVDAARKAVEKVGGGRVWATSVDNVGAVISSV</sequence>
<comment type="function">
    <text evidence="2">Catalyzes the condensation of 4-aminobenzoate (pABA) with 5-phospho-alpha-D-ribose 1-diphosphate (PRPP) to produce beta-ribofuranosylaminobenzene 5'-phosphate (beta-RFA-P).</text>
</comment>
<dbReference type="PIRSF" id="PIRSF004884">
    <property type="entry name" value="Sugar_kin_arch"/>
    <property type="match status" value="1"/>
</dbReference>
<evidence type="ECO:0000313" key="5">
    <source>
        <dbReference type="EMBL" id="BAN90990.1"/>
    </source>
</evidence>
<dbReference type="PANTHER" id="PTHR20861">
    <property type="entry name" value="HOMOSERINE/4-DIPHOSPHOCYTIDYL-2-C-METHYL-D-ERYTHRITOL KINASE"/>
    <property type="match status" value="1"/>
</dbReference>
<keyword evidence="5" id="KW-0418">Kinase</keyword>
<dbReference type="RefSeq" id="WP_022542256.1">
    <property type="nucleotide sequence ID" value="NC_022521.1"/>
</dbReference>
<dbReference type="GO" id="GO:0016301">
    <property type="term" value="F:kinase activity"/>
    <property type="evidence" value="ECO:0007669"/>
    <property type="project" value="UniProtKB-KW"/>
</dbReference>
<keyword evidence="6" id="KW-1185">Reference proteome</keyword>
<dbReference type="EMBL" id="AP012489">
    <property type="protein sequence ID" value="BAN90990.1"/>
    <property type="molecule type" value="Genomic_DNA"/>
</dbReference>
<evidence type="ECO:0000259" key="4">
    <source>
        <dbReference type="Pfam" id="PF08544"/>
    </source>
</evidence>
<dbReference type="KEGG" id="acj:ACAM_1521"/>
<feature type="domain" description="GHMP kinase C-terminal" evidence="4">
    <location>
        <begin position="220"/>
        <end position="303"/>
    </location>
</feature>
<comment type="catalytic activity">
    <reaction evidence="2">
        <text>5-phospho-alpha-D-ribose 1-diphosphate + 4-hydroxybenzoate + H(+) = 4-(beta-D-ribofuranosyl)phenol 5'-phosphate + CO2 + diphosphate</text>
        <dbReference type="Rhea" id="RHEA:48556"/>
        <dbReference type="ChEBI" id="CHEBI:15378"/>
        <dbReference type="ChEBI" id="CHEBI:16526"/>
        <dbReference type="ChEBI" id="CHEBI:17879"/>
        <dbReference type="ChEBI" id="CHEBI:33019"/>
        <dbReference type="ChEBI" id="CHEBI:58017"/>
        <dbReference type="ChEBI" id="CHEBI:82767"/>
        <dbReference type="EC" id="2.4.2.54"/>
    </reaction>
</comment>
<dbReference type="InterPro" id="IPR013750">
    <property type="entry name" value="GHMP_kinase_C_dom"/>
</dbReference>
<dbReference type="Gene3D" id="3.30.230.10">
    <property type="match status" value="1"/>
</dbReference>
<dbReference type="AlphaFoldDB" id="U3TG23"/>
<gene>
    <name evidence="5" type="ORF">ACAM_1521</name>
</gene>
<dbReference type="Pfam" id="PF08544">
    <property type="entry name" value="GHMP_kinases_C"/>
    <property type="match status" value="1"/>
</dbReference>
<dbReference type="InterPro" id="IPR004422">
    <property type="entry name" value="RFAP_synthase"/>
</dbReference>
<comment type="pathway">
    <text evidence="2">Cofactor biosynthesis; 5,6,7,8-tetrahydromethanopterin biosynthesis.</text>
</comment>
<dbReference type="PATRIC" id="fig|1198449.6.peg.1539"/>
<dbReference type="UniPathway" id="UPA00065"/>
<dbReference type="GO" id="GO:0043793">
    <property type="term" value="F:beta-ribofuranosylaminobenzene 5'-phosphate synthase activity"/>
    <property type="evidence" value="ECO:0007669"/>
    <property type="project" value="UniProtKB-EC"/>
</dbReference>
<dbReference type="Pfam" id="PF00288">
    <property type="entry name" value="GHMP_kinases_N"/>
    <property type="match status" value="1"/>
</dbReference>
<proteinExistence type="inferred from homology"/>
<evidence type="ECO:0000259" key="3">
    <source>
        <dbReference type="Pfam" id="PF00288"/>
    </source>
</evidence>
<protein>
    <recommendedName>
        <fullName evidence="2">Beta-ribofuranosylaminobenzene 5'-phosphate synthase</fullName>
        <shortName evidence="2">Beta-RFA-P synthase</shortName>
        <ecNumber evidence="2">2.4.2.54</ecNumber>
    </recommendedName>
</protein>
<dbReference type="InterPro" id="IPR006204">
    <property type="entry name" value="GHMP_kinase_N_dom"/>
</dbReference>
<dbReference type="GeneID" id="17110725"/>
<dbReference type="OrthoDB" id="85156at2157"/>
<dbReference type="GO" id="GO:0005524">
    <property type="term" value="F:ATP binding"/>
    <property type="evidence" value="ECO:0007669"/>
    <property type="project" value="UniProtKB-UniRule"/>
</dbReference>
<evidence type="ECO:0000256" key="1">
    <source>
        <dbReference type="ARBA" id="ARBA00022679"/>
    </source>
</evidence>
<dbReference type="Proteomes" id="UP000016887">
    <property type="component" value="Chromosome"/>
</dbReference>
<keyword evidence="2" id="KW-0328">Glycosyltransferase</keyword>
<dbReference type="EC" id="2.4.2.54" evidence="2"/>
<comment type="similarity">
    <text evidence="2">Belongs to the beta-RFA-P synthase family.</text>
</comment>
<name>U3TG23_9CREN</name>
<dbReference type="SUPFAM" id="SSF54211">
    <property type="entry name" value="Ribosomal protein S5 domain 2-like"/>
    <property type="match status" value="1"/>
</dbReference>
<dbReference type="InterPro" id="IPR014721">
    <property type="entry name" value="Ribsml_uS5_D2-typ_fold_subgr"/>
</dbReference>